<gene>
    <name evidence="12" type="primary">aceF</name>
    <name evidence="12" type="ORF">KEF85_15355</name>
</gene>
<sequence>MSVLIEVKVPDLGNVADIDIIDVLIKPGDDVVAEQTLAVMETDKATMDLPSSAAGKVKQVHIKVGDKVAEGTLIVTLEVNDAAPAAPAPAAVAPEPAAVVETKIAAEPAKVEVAPALPAVALGPVSAEVTGDNEHKPHATPSVRLFARELGVDLSKIVKGSGRKGRILQDDVKNFVKQIVTAASSGVSNGGSAGIPAIPAVDFSQFGEIEEKPLSKIKRLTGQNLTRVWLNLPLVTYHDEVDIGGMEEFRKSVNAGLGKEAVKLTGLVFIIKALVAALQKYPAFNSSLSADGEKQIFKHYYHIGIAVDTPNGLVVPVIRDVDKKGIFQLSSELAEKSELARLGKLKPADMQGGCMTISSLGGIGGTAFTPIVNAPEVAILGVTRSKIQPVWNGTSFEPKLMLPLDITYDHRVIDGAEGARFMEALKNNLSDIRRLLL</sequence>
<dbReference type="GO" id="GO:0004742">
    <property type="term" value="F:dihydrolipoyllysine-residue acetyltransferase activity"/>
    <property type="evidence" value="ECO:0007669"/>
    <property type="project" value="UniProtKB-UniRule"/>
</dbReference>
<dbReference type="KEGG" id="mpad:KEF85_15355"/>
<comment type="similarity">
    <text evidence="1 9">Belongs to the 2-oxoacid dehydrogenase family.</text>
</comment>
<keyword evidence="6 9" id="KW-0012">Acyltransferase</keyword>
<dbReference type="PANTHER" id="PTHR43178">
    <property type="entry name" value="DIHYDROLIPOAMIDE ACETYLTRANSFERASE COMPONENT OF PYRUVATE DEHYDROGENASE COMPLEX"/>
    <property type="match status" value="1"/>
</dbReference>
<dbReference type="GO" id="GO:0006086">
    <property type="term" value="P:pyruvate decarboxylation to acetyl-CoA"/>
    <property type="evidence" value="ECO:0007669"/>
    <property type="project" value="UniProtKB-UniRule"/>
</dbReference>
<dbReference type="InterPro" id="IPR050743">
    <property type="entry name" value="2-oxoacid_DH_E2_comp"/>
</dbReference>
<dbReference type="InterPro" id="IPR004167">
    <property type="entry name" value="PSBD"/>
</dbReference>
<evidence type="ECO:0000256" key="5">
    <source>
        <dbReference type="ARBA" id="ARBA00022823"/>
    </source>
</evidence>
<dbReference type="EC" id="2.3.1.12" evidence="9"/>
<dbReference type="PROSITE" id="PS51826">
    <property type="entry name" value="PSBD"/>
    <property type="match status" value="1"/>
</dbReference>
<dbReference type="Pfam" id="PF00364">
    <property type="entry name" value="Biotin_lipoyl"/>
    <property type="match status" value="1"/>
</dbReference>
<dbReference type="PROSITE" id="PS50968">
    <property type="entry name" value="BIOTINYL_LIPOYL"/>
    <property type="match status" value="1"/>
</dbReference>
<dbReference type="Pfam" id="PF02817">
    <property type="entry name" value="E3_binding"/>
    <property type="match status" value="1"/>
</dbReference>
<dbReference type="GO" id="GO:0005737">
    <property type="term" value="C:cytoplasm"/>
    <property type="evidence" value="ECO:0007669"/>
    <property type="project" value="TreeGrafter"/>
</dbReference>
<evidence type="ECO:0000259" key="10">
    <source>
        <dbReference type="PROSITE" id="PS50968"/>
    </source>
</evidence>
<evidence type="ECO:0000256" key="7">
    <source>
        <dbReference type="ARBA" id="ARBA00025211"/>
    </source>
</evidence>
<evidence type="ECO:0000313" key="12">
    <source>
        <dbReference type="EMBL" id="QWF70677.1"/>
    </source>
</evidence>
<comment type="function">
    <text evidence="7">The pyruvate dehydrogenase complex catalyzes the overall conversion of pyruvate to acetyl-CoA and CO(2). It contains multiple copies of three enzymatic components: pyruvate dehydrogenase (E1), dihydrolipoamide acetyltransferase (E2) and lipoamide dehydrogenase (E3).</text>
</comment>
<evidence type="ECO:0000256" key="2">
    <source>
        <dbReference type="ARBA" id="ARBA00011484"/>
    </source>
</evidence>
<dbReference type="RefSeq" id="WP_215582073.1">
    <property type="nucleotide sequence ID" value="NZ_CP073754.1"/>
</dbReference>
<dbReference type="AlphaFoldDB" id="A0A975MMT7"/>
<dbReference type="Proteomes" id="UP000676649">
    <property type="component" value="Chromosome"/>
</dbReference>
<dbReference type="FunFam" id="3.30.559.10:FF:000004">
    <property type="entry name" value="Acetyltransferase component of pyruvate dehydrogenase complex"/>
    <property type="match status" value="1"/>
</dbReference>
<keyword evidence="3 9" id="KW-0808">Transferase</keyword>
<dbReference type="CDD" id="cd06849">
    <property type="entry name" value="lipoyl_domain"/>
    <property type="match status" value="1"/>
</dbReference>
<evidence type="ECO:0000259" key="11">
    <source>
        <dbReference type="PROSITE" id="PS51826"/>
    </source>
</evidence>
<dbReference type="InterPro" id="IPR023213">
    <property type="entry name" value="CAT-like_dom_sf"/>
</dbReference>
<dbReference type="GO" id="GO:0031405">
    <property type="term" value="F:lipoic acid binding"/>
    <property type="evidence" value="ECO:0007669"/>
    <property type="project" value="TreeGrafter"/>
</dbReference>
<evidence type="ECO:0000256" key="9">
    <source>
        <dbReference type="RuleBase" id="RU361137"/>
    </source>
</evidence>
<dbReference type="SUPFAM" id="SSF47005">
    <property type="entry name" value="Peripheral subunit-binding domain of 2-oxo acid dehydrogenase complex"/>
    <property type="match status" value="1"/>
</dbReference>
<keyword evidence="13" id="KW-1185">Reference proteome</keyword>
<dbReference type="Gene3D" id="3.30.559.10">
    <property type="entry name" value="Chloramphenicol acetyltransferase-like domain"/>
    <property type="match status" value="1"/>
</dbReference>
<comment type="subunit">
    <text evidence="2 9">Forms a 24-polypeptide structural core with octahedral symmetry.</text>
</comment>
<dbReference type="InterPro" id="IPR006256">
    <property type="entry name" value="AcTrfase_Pyrv_DH_cplx"/>
</dbReference>
<dbReference type="EMBL" id="CP073754">
    <property type="protein sequence ID" value="QWF70677.1"/>
    <property type="molecule type" value="Genomic_DNA"/>
</dbReference>
<evidence type="ECO:0000256" key="4">
    <source>
        <dbReference type="ARBA" id="ARBA00022737"/>
    </source>
</evidence>
<dbReference type="NCBIfam" id="TIGR01348">
    <property type="entry name" value="PDHac_trf_long"/>
    <property type="match status" value="1"/>
</dbReference>
<evidence type="ECO:0000313" key="13">
    <source>
        <dbReference type="Proteomes" id="UP000676649"/>
    </source>
</evidence>
<dbReference type="SUPFAM" id="SSF51230">
    <property type="entry name" value="Single hybrid motif"/>
    <property type="match status" value="1"/>
</dbReference>
<keyword evidence="5 9" id="KW-0450">Lipoyl</keyword>
<dbReference type="InterPro" id="IPR000089">
    <property type="entry name" value="Biotin_lipoyl"/>
</dbReference>
<evidence type="ECO:0000256" key="8">
    <source>
        <dbReference type="ARBA" id="ARBA00048370"/>
    </source>
</evidence>
<dbReference type="InterPro" id="IPR011053">
    <property type="entry name" value="Single_hybrid_motif"/>
</dbReference>
<dbReference type="InterPro" id="IPR003016">
    <property type="entry name" value="2-oxoA_DH_lipoyl-BS"/>
</dbReference>
<keyword evidence="4" id="KW-0677">Repeat</keyword>
<dbReference type="Gene3D" id="4.10.320.10">
    <property type="entry name" value="E3-binding domain"/>
    <property type="match status" value="1"/>
</dbReference>
<comment type="catalytic activity">
    <reaction evidence="8 9">
        <text>N(6)-[(R)-dihydrolipoyl]-L-lysyl-[protein] + acetyl-CoA = N(6)-[(R)-S(8)-acetyldihydrolipoyl]-L-lysyl-[protein] + CoA</text>
        <dbReference type="Rhea" id="RHEA:17017"/>
        <dbReference type="Rhea" id="RHEA-COMP:10475"/>
        <dbReference type="Rhea" id="RHEA-COMP:10478"/>
        <dbReference type="ChEBI" id="CHEBI:57287"/>
        <dbReference type="ChEBI" id="CHEBI:57288"/>
        <dbReference type="ChEBI" id="CHEBI:83100"/>
        <dbReference type="ChEBI" id="CHEBI:83111"/>
        <dbReference type="EC" id="2.3.1.12"/>
    </reaction>
</comment>
<feature type="domain" description="Peripheral subunit-binding (PSBD)" evidence="11">
    <location>
        <begin position="138"/>
        <end position="176"/>
    </location>
</feature>
<dbReference type="Pfam" id="PF00198">
    <property type="entry name" value="2-oxoacid_dh"/>
    <property type="match status" value="1"/>
</dbReference>
<dbReference type="SUPFAM" id="SSF52777">
    <property type="entry name" value="CoA-dependent acyltransferases"/>
    <property type="match status" value="1"/>
</dbReference>
<organism evidence="12 13">
    <name type="scientific">Methylomonas paludis</name>
    <dbReference type="NCBI Taxonomy" id="1173101"/>
    <lineage>
        <taxon>Bacteria</taxon>
        <taxon>Pseudomonadati</taxon>
        <taxon>Pseudomonadota</taxon>
        <taxon>Gammaproteobacteria</taxon>
        <taxon>Methylococcales</taxon>
        <taxon>Methylococcaceae</taxon>
        <taxon>Methylomonas</taxon>
    </lineage>
</organism>
<dbReference type="PROSITE" id="PS00189">
    <property type="entry name" value="LIPOYL"/>
    <property type="match status" value="1"/>
</dbReference>
<name>A0A975MMT7_9GAMM</name>
<feature type="domain" description="Lipoyl-binding" evidence="10">
    <location>
        <begin position="4"/>
        <end position="78"/>
    </location>
</feature>
<evidence type="ECO:0000256" key="1">
    <source>
        <dbReference type="ARBA" id="ARBA00007317"/>
    </source>
</evidence>
<dbReference type="GO" id="GO:0045254">
    <property type="term" value="C:pyruvate dehydrogenase complex"/>
    <property type="evidence" value="ECO:0007669"/>
    <property type="project" value="UniProtKB-UniRule"/>
</dbReference>
<protein>
    <recommendedName>
        <fullName evidence="9">Acetyltransferase component of pyruvate dehydrogenase complex</fullName>
        <ecNumber evidence="9">2.3.1.12</ecNumber>
    </recommendedName>
</protein>
<dbReference type="Gene3D" id="2.40.50.100">
    <property type="match status" value="1"/>
</dbReference>
<comment type="cofactor">
    <cofactor evidence="9">
        <name>(R)-lipoate</name>
        <dbReference type="ChEBI" id="CHEBI:83088"/>
    </cofactor>
    <text evidence="9">Binds 1 lipoyl cofactor covalently.</text>
</comment>
<accession>A0A975MMT7</accession>
<dbReference type="InterPro" id="IPR001078">
    <property type="entry name" value="2-oxoacid_DH_actylTfrase"/>
</dbReference>
<evidence type="ECO:0000256" key="3">
    <source>
        <dbReference type="ARBA" id="ARBA00022679"/>
    </source>
</evidence>
<reference evidence="12" key="1">
    <citation type="submission" date="2021-04" db="EMBL/GenBank/DDBJ databases">
        <title>Draft genome sequence data of methanotrophic Methylovulum sp. strain S1L and Methylomonas sp. strain S2AM isolated from boreal lake water columns.</title>
        <authorList>
            <person name="Rissanen A.J."/>
            <person name="Mangayil R."/>
            <person name="Svenning M.M."/>
            <person name="Khanongnuch R."/>
        </authorList>
    </citation>
    <scope>NUCLEOTIDE SEQUENCE</scope>
    <source>
        <strain evidence="12">S2AM</strain>
    </source>
</reference>
<dbReference type="PANTHER" id="PTHR43178:SF2">
    <property type="entry name" value="DIHYDROLIPOYLLYSINE-RESIDUE ACETYLTRANSFERASE COMPONENT OF PYRUVATE DEHYDROGENASE COMPLEX"/>
    <property type="match status" value="1"/>
</dbReference>
<evidence type="ECO:0000256" key="6">
    <source>
        <dbReference type="ARBA" id="ARBA00023315"/>
    </source>
</evidence>
<proteinExistence type="inferred from homology"/>
<dbReference type="InterPro" id="IPR036625">
    <property type="entry name" value="E3-bd_dom_sf"/>
</dbReference>